<dbReference type="Pfam" id="PF00072">
    <property type="entry name" value="Response_reg"/>
    <property type="match status" value="1"/>
</dbReference>
<dbReference type="PANTHER" id="PTHR45566:SF1">
    <property type="entry name" value="HTH-TYPE TRANSCRIPTIONAL REGULATOR YHJB-RELATED"/>
    <property type="match status" value="1"/>
</dbReference>
<dbReference type="InterPro" id="IPR051015">
    <property type="entry name" value="EvgA-like"/>
</dbReference>
<dbReference type="PANTHER" id="PTHR45566">
    <property type="entry name" value="HTH-TYPE TRANSCRIPTIONAL REGULATOR YHJB-RELATED"/>
    <property type="match status" value="1"/>
</dbReference>
<dbReference type="KEGG" id="pcm:AY601_2262"/>
<dbReference type="SMART" id="SM00448">
    <property type="entry name" value="REC"/>
    <property type="match status" value="1"/>
</dbReference>
<evidence type="ECO:0000313" key="3">
    <source>
        <dbReference type="EMBL" id="AMP99157.1"/>
    </source>
</evidence>
<dbReference type="GO" id="GO:0000160">
    <property type="term" value="P:phosphorelay signal transduction system"/>
    <property type="evidence" value="ECO:0007669"/>
    <property type="project" value="InterPro"/>
</dbReference>
<dbReference type="SUPFAM" id="SSF52172">
    <property type="entry name" value="CheY-like"/>
    <property type="match status" value="1"/>
</dbReference>
<accession>A0A127VD62</accession>
<dbReference type="Proteomes" id="UP000071561">
    <property type="component" value="Chromosome"/>
</dbReference>
<keyword evidence="1" id="KW-0597">Phosphoprotein</keyword>
<dbReference type="EMBL" id="CP014504">
    <property type="protein sequence ID" value="AMP99157.1"/>
    <property type="molecule type" value="Genomic_DNA"/>
</dbReference>
<proteinExistence type="predicted"/>
<dbReference type="PROSITE" id="PS50110">
    <property type="entry name" value="RESPONSE_REGULATORY"/>
    <property type="match status" value="1"/>
</dbReference>
<evidence type="ECO:0000256" key="1">
    <source>
        <dbReference type="PROSITE-ProRule" id="PRU00169"/>
    </source>
</evidence>
<feature type="domain" description="Response regulatory" evidence="2">
    <location>
        <begin position="4"/>
        <end position="132"/>
    </location>
</feature>
<dbReference type="InterPro" id="IPR001789">
    <property type="entry name" value="Sig_transdc_resp-reg_receiver"/>
</dbReference>
<gene>
    <name evidence="3" type="ORF">AY601_2262</name>
</gene>
<feature type="modified residue" description="4-aspartylphosphate" evidence="1">
    <location>
        <position position="59"/>
    </location>
</feature>
<protein>
    <submittedName>
        <fullName evidence="3">Transcriptional regulator</fullName>
    </submittedName>
</protein>
<sequence>MFKKVLIAEDHESANISLRKTLVDLGIPPADYVFYCDHALTRIQKALKTHDPYDLLITDLSFEEDDQHQKISEGTALITAVRKEQPGLKVIVFSAENKQAVIAALFKDLNINGYVRKARNDAKQLKIAIDSVYKNKPYTSVDLRQNIKEKNSYELTEYDITIISLLSKGVIQKDIPIYLQENNIKPSGLSSVEKRFNLMREVLEFSNNEQLIAYCKDMGII</sequence>
<dbReference type="InterPro" id="IPR011006">
    <property type="entry name" value="CheY-like_superfamily"/>
</dbReference>
<evidence type="ECO:0000259" key="2">
    <source>
        <dbReference type="PROSITE" id="PS50110"/>
    </source>
</evidence>
<dbReference type="PATRIC" id="fig|188932.3.peg.2368"/>
<evidence type="ECO:0000313" key="4">
    <source>
        <dbReference type="Proteomes" id="UP000071561"/>
    </source>
</evidence>
<dbReference type="OrthoDB" id="659223at2"/>
<dbReference type="Gene3D" id="3.40.50.2300">
    <property type="match status" value="1"/>
</dbReference>
<organism evidence="3 4">
    <name type="scientific">Pedobacter cryoconitis</name>
    <dbReference type="NCBI Taxonomy" id="188932"/>
    <lineage>
        <taxon>Bacteria</taxon>
        <taxon>Pseudomonadati</taxon>
        <taxon>Bacteroidota</taxon>
        <taxon>Sphingobacteriia</taxon>
        <taxon>Sphingobacteriales</taxon>
        <taxon>Sphingobacteriaceae</taxon>
        <taxon>Pedobacter</taxon>
    </lineage>
</organism>
<name>A0A127VD62_9SPHI</name>
<dbReference type="AlphaFoldDB" id="A0A127VD62"/>
<reference evidence="3 4" key="1">
    <citation type="submission" date="2016-03" db="EMBL/GenBank/DDBJ databases">
        <title>Complete genome sequence of Pedobacter cryoconitis PAMC 27485.</title>
        <authorList>
            <person name="Lee J."/>
            <person name="Kim O.-S."/>
        </authorList>
    </citation>
    <scope>NUCLEOTIDE SEQUENCE [LARGE SCALE GENOMIC DNA]</scope>
    <source>
        <strain evidence="3 4">PAMC 27485</strain>
    </source>
</reference>
<dbReference type="RefSeq" id="WP_068400715.1">
    <property type="nucleotide sequence ID" value="NZ_CP014504.1"/>
</dbReference>
<keyword evidence="4" id="KW-1185">Reference proteome</keyword>